<comment type="caution">
    <text evidence="2">The sequence shown here is derived from an EMBL/GenBank/DDBJ whole genome shotgun (WGS) entry which is preliminary data.</text>
</comment>
<dbReference type="EMBL" id="BAAFRS010000076">
    <property type="protein sequence ID" value="GAB1221260.1"/>
    <property type="molecule type" value="Genomic_DNA"/>
</dbReference>
<keyword evidence="3" id="KW-1185">Reference proteome</keyword>
<sequence>MNIVLLLFITLSLSKQCNEYTELIELDTVDNAFECIESIKTTEKENTEIIDGLKYYLNAYVFKDILKNPPQPSFSNNYYEKVDIDSELDKINTKTTSLYEFYSEIKNLIISTRDSHLVLTIDYTLKKPNSELVYFVYFLPFKINIDNDKKMYLKPLNELPNTLVVVDVPKEIINNQNVPVKTINGEDPFNIIREFGKNYLGLKCPHAQFTKAKSAITLGSLGEIPLTKEYLNTPITITWENGESRTINYNIIKFNPMNQKFQEALERSKRRGIRDGIRIEDFEEITERKRIKQENDEYEPNCSINKEICCLTTSNKVNTLIVNTFDAISDGYYFSNKLTECLDKFDSNDYPIQVIFPKNGGGKVQLAQTIEKALSPYDDVDYILSSRISEFTEDIMKKGLAAGMYDPETCESRRSYLELIFSDLFPLGEWYTNTRIIKYGDVEHNVTQPSIDELKKTILMKKPRKPTEIVVYTDSYCYSACSLVTKGLKEWGGAILV</sequence>
<dbReference type="SUPFAM" id="SSF52096">
    <property type="entry name" value="ClpP/crotonase"/>
    <property type="match status" value="1"/>
</dbReference>
<feature type="signal peptide" evidence="1">
    <location>
        <begin position="1"/>
        <end position="19"/>
    </location>
</feature>
<proteinExistence type="predicted"/>
<dbReference type="InterPro" id="IPR029045">
    <property type="entry name" value="ClpP/crotonase-like_dom_sf"/>
</dbReference>
<dbReference type="PANTHER" id="PTHR37049:SF4">
    <property type="entry name" value="RHODANESE DOMAIN-CONTAINING PROTEIN"/>
    <property type="match status" value="1"/>
</dbReference>
<gene>
    <name evidence="2" type="ORF">ENUP19_0076G0018</name>
</gene>
<feature type="chain" id="PRO_5047010235" evidence="1">
    <location>
        <begin position="20"/>
        <end position="497"/>
    </location>
</feature>
<reference evidence="2 3" key="1">
    <citation type="journal article" date="2019" name="PLoS Negl. Trop. Dis.">
        <title>Whole genome sequencing of Entamoeba nuttalli reveals mammalian host-related molecular signatures and a novel octapeptide-repeat surface protein.</title>
        <authorList>
            <person name="Tanaka M."/>
            <person name="Makiuchi T."/>
            <person name="Komiyama T."/>
            <person name="Shiina T."/>
            <person name="Osaki K."/>
            <person name="Tachibana H."/>
        </authorList>
    </citation>
    <scope>NUCLEOTIDE SEQUENCE [LARGE SCALE GENOMIC DNA]</scope>
    <source>
        <strain evidence="2 3">P19-061405</strain>
    </source>
</reference>
<dbReference type="PANTHER" id="PTHR37049">
    <property type="entry name" value="PEPTIDASE S41 FAMILY PROTEIN"/>
    <property type="match status" value="1"/>
</dbReference>
<dbReference type="InterPro" id="IPR052766">
    <property type="entry name" value="S41A_metabolite_peptidase"/>
</dbReference>
<name>A0ABQ0DEJ0_9EUKA</name>
<accession>A0ABQ0DEJ0</accession>
<protein>
    <submittedName>
        <fullName evidence="2">Uncharacterized protein</fullName>
    </submittedName>
</protein>
<evidence type="ECO:0000256" key="1">
    <source>
        <dbReference type="SAM" id="SignalP"/>
    </source>
</evidence>
<dbReference type="Proteomes" id="UP001628156">
    <property type="component" value="Unassembled WGS sequence"/>
</dbReference>
<organism evidence="2 3">
    <name type="scientific">Entamoeba nuttalli</name>
    <dbReference type="NCBI Taxonomy" id="412467"/>
    <lineage>
        <taxon>Eukaryota</taxon>
        <taxon>Amoebozoa</taxon>
        <taxon>Evosea</taxon>
        <taxon>Archamoebae</taxon>
        <taxon>Mastigamoebida</taxon>
        <taxon>Entamoebidae</taxon>
        <taxon>Entamoeba</taxon>
    </lineage>
</organism>
<evidence type="ECO:0000313" key="2">
    <source>
        <dbReference type="EMBL" id="GAB1221260.1"/>
    </source>
</evidence>
<keyword evidence="1" id="KW-0732">Signal</keyword>
<evidence type="ECO:0000313" key="3">
    <source>
        <dbReference type="Proteomes" id="UP001628156"/>
    </source>
</evidence>